<dbReference type="InterPro" id="IPR016377">
    <property type="entry name" value="Sucrose_GGa_phosphorylase-rel"/>
</dbReference>
<dbReference type="Pfam" id="PF25839">
    <property type="entry name" value="Apionate_lact_C"/>
    <property type="match status" value="1"/>
</dbReference>
<dbReference type="SMART" id="SM00642">
    <property type="entry name" value="Aamy"/>
    <property type="match status" value="1"/>
</dbReference>
<evidence type="ECO:0000313" key="6">
    <source>
        <dbReference type="Proteomes" id="UP000243807"/>
    </source>
</evidence>
<dbReference type="InterPro" id="IPR058789">
    <property type="entry name" value="ApnL_C"/>
</dbReference>
<evidence type="ECO:0000259" key="4">
    <source>
        <dbReference type="SMART" id="SM00642"/>
    </source>
</evidence>
<dbReference type="STRING" id="1765967.BW247_02405"/>
<dbReference type="InterPro" id="IPR017853">
    <property type="entry name" value="GH"/>
</dbReference>
<feature type="binding site" evidence="3">
    <location>
        <position position="103"/>
    </location>
    <ligand>
        <name>substrate</name>
    </ligand>
</feature>
<feature type="binding site" evidence="3">
    <location>
        <begin position="345"/>
        <end position="346"/>
    </location>
    <ligand>
        <name>substrate</name>
    </ligand>
</feature>
<feature type="binding site" evidence="3">
    <location>
        <position position="450"/>
    </location>
    <ligand>
        <name>substrate</name>
    </ligand>
</feature>
<feature type="domain" description="Glycosyl hydrolase family 13 catalytic" evidence="4">
    <location>
        <begin position="56"/>
        <end position="420"/>
    </location>
</feature>
<reference evidence="5 6" key="1">
    <citation type="submission" date="2017-01" db="EMBL/GenBank/DDBJ databases">
        <title>Draft sequence of Acidihalobacter ferrooxidans strain DSM 14175 (strain V8).</title>
        <authorList>
            <person name="Khaleque H.N."/>
            <person name="Ramsay J.P."/>
            <person name="Murphy R.J.T."/>
            <person name="Kaksonen A.H."/>
            <person name="Boxall N.J."/>
            <person name="Watkin E.L.J."/>
        </authorList>
    </citation>
    <scope>NUCLEOTIDE SEQUENCE [LARGE SCALE GENOMIC DNA]</scope>
    <source>
        <strain evidence="5 6">V8</strain>
    </source>
</reference>
<gene>
    <name evidence="5" type="ORF">BW247_02405</name>
</gene>
<keyword evidence="1" id="KW-0328">Glycosyltransferase</keyword>
<proteinExistence type="predicted"/>
<dbReference type="AlphaFoldDB" id="A0A1P8UDZ6"/>
<dbReference type="SUPFAM" id="SSF51445">
    <property type="entry name" value="(Trans)glycosidases"/>
    <property type="match status" value="1"/>
</dbReference>
<dbReference type="PANTHER" id="PTHR38784:SF1">
    <property type="entry name" value="SUCROSE PHOSPHORYLASE"/>
    <property type="match status" value="1"/>
</dbReference>
<organism evidence="5 6">
    <name type="scientific">Acidihalobacter ferrooxydans</name>
    <dbReference type="NCBI Taxonomy" id="1765967"/>
    <lineage>
        <taxon>Bacteria</taxon>
        <taxon>Pseudomonadati</taxon>
        <taxon>Pseudomonadota</taxon>
        <taxon>Gammaproteobacteria</taxon>
        <taxon>Chromatiales</taxon>
        <taxon>Ectothiorhodospiraceae</taxon>
        <taxon>Acidihalobacter</taxon>
    </lineage>
</organism>
<dbReference type="KEGG" id="afy:BW247_02405"/>
<dbReference type="PANTHER" id="PTHR38784">
    <property type="entry name" value="SUCROSE PHOSPHORYLASE"/>
    <property type="match status" value="1"/>
</dbReference>
<evidence type="ECO:0000313" key="5">
    <source>
        <dbReference type="EMBL" id="APZ42087.1"/>
    </source>
</evidence>
<dbReference type="GO" id="GO:0016757">
    <property type="term" value="F:glycosyltransferase activity"/>
    <property type="evidence" value="ECO:0007669"/>
    <property type="project" value="UniProtKB-KW"/>
</dbReference>
<dbReference type="Gene3D" id="3.20.20.80">
    <property type="entry name" value="Glycosidases"/>
    <property type="match status" value="1"/>
</dbReference>
<dbReference type="InterPro" id="IPR045857">
    <property type="entry name" value="O16G_dom_2"/>
</dbReference>
<dbReference type="InterPro" id="IPR006047">
    <property type="entry name" value="GH13_cat_dom"/>
</dbReference>
<dbReference type="InterPro" id="IPR033746">
    <property type="entry name" value="GGa_phosphorylase"/>
</dbReference>
<dbReference type="RefSeq" id="WP_076835482.1">
    <property type="nucleotide sequence ID" value="NZ_CP019434.1"/>
</dbReference>
<keyword evidence="2" id="KW-0808">Transferase</keyword>
<protein>
    <recommendedName>
        <fullName evidence="4">Glycosyl hydrolase family 13 catalytic domain-containing protein</fullName>
    </recommendedName>
</protein>
<accession>A0A1P8UDZ6</accession>
<dbReference type="Proteomes" id="UP000243807">
    <property type="component" value="Chromosome"/>
</dbReference>
<dbReference type="InterPro" id="IPR013780">
    <property type="entry name" value="Glyco_hydro_b"/>
</dbReference>
<evidence type="ECO:0000256" key="3">
    <source>
        <dbReference type="PIRSR" id="PIRSR003059-2"/>
    </source>
</evidence>
<evidence type="ECO:0000256" key="1">
    <source>
        <dbReference type="ARBA" id="ARBA00022676"/>
    </source>
</evidence>
<dbReference type="Gene3D" id="3.90.400.10">
    <property type="entry name" value="Oligo-1,6-glucosidase, Domain 2"/>
    <property type="match status" value="1"/>
</dbReference>
<sequence>MTLDGEGAARIERDLALLYGPEQAAVVRGRFDHLLTEYAQQRAADKPPIEPLSERDAVLITYGNTLLGAGEPPLDTLGHFLSEHVGGAISIVHLLPIFPYSSDDGFSVVDYRAVNPELGDWPNVRALAEQYGLALDLVLNHCSRSHRWFHDFVAGRVTAKEWFIEADPNEPKLALVTRPRSTPLLTPVDVGVEGRRWVWTTFSPDQVDLNFKNPEVLVAFVGILLLYLRMGARMLRLDAVAYVWKTLGTTCTSLPEVHAIVRILRALVDVAEPGTLLLTETNVPTPENLSYLGQGDEAHLVYQFSLPPLLLHALWRGDTTVLRNWLLALPEPPPGTAYLNFTASHDGGGLRPLEGLIETHERDAMLADMRARGGFVSPRRLADGSEAPYELNISYFSALHDHDGEEMRFARFLLTQTLAMSLRGLPALYIHSLLATANDFHGVEQTGNLRAINRRRWDWGELSYLLQQPHAIHTRCLRTLTQRLRVRAQHPAFHPQAAQQVLDLGDKVFGLVRAAQDGEAVLCVFNFTGEPQRVALTALPFIPHPAGDLLETRAVLRTGESLELAPYATAWLVPGPVGEAA</sequence>
<feature type="binding site" evidence="3">
    <location>
        <begin position="236"/>
        <end position="238"/>
    </location>
    <ligand>
        <name>substrate</name>
    </ligand>
</feature>
<name>A0A1P8UDZ6_9GAMM</name>
<dbReference type="EMBL" id="CP019434">
    <property type="protein sequence ID" value="APZ42087.1"/>
    <property type="molecule type" value="Genomic_DNA"/>
</dbReference>
<evidence type="ECO:0000256" key="2">
    <source>
        <dbReference type="ARBA" id="ARBA00022679"/>
    </source>
</evidence>
<dbReference type="Gene3D" id="2.60.40.1180">
    <property type="entry name" value="Golgi alpha-mannosidase II"/>
    <property type="match status" value="1"/>
</dbReference>
<feature type="binding site" evidence="3">
    <location>
        <position position="141"/>
    </location>
    <ligand>
        <name>substrate</name>
    </ligand>
</feature>
<dbReference type="CDD" id="cd11356">
    <property type="entry name" value="AmyAc_Sucrose_phosphorylase-like_1"/>
    <property type="match status" value="1"/>
</dbReference>
<keyword evidence="6" id="KW-1185">Reference proteome</keyword>
<dbReference type="PIRSF" id="PIRSF003059">
    <property type="entry name" value="Sucrose_phosphorylase"/>
    <property type="match status" value="1"/>
</dbReference>
<dbReference type="Pfam" id="PF00128">
    <property type="entry name" value="Alpha-amylase"/>
    <property type="match status" value="1"/>
</dbReference>
<dbReference type="GO" id="GO:0005975">
    <property type="term" value="P:carbohydrate metabolic process"/>
    <property type="evidence" value="ECO:0007669"/>
    <property type="project" value="InterPro"/>
</dbReference>